<dbReference type="HAMAP" id="MF_00238">
    <property type="entry name" value="Cytidyl_kinase_type1"/>
    <property type="match status" value="1"/>
</dbReference>
<dbReference type="NCBIfam" id="TIGR00017">
    <property type="entry name" value="cmk"/>
    <property type="match status" value="1"/>
</dbReference>
<dbReference type="GO" id="GO:0005524">
    <property type="term" value="F:ATP binding"/>
    <property type="evidence" value="ECO:0007669"/>
    <property type="project" value="UniProtKB-UniRule"/>
</dbReference>
<keyword evidence="4 8" id="KW-0418">Kinase</keyword>
<comment type="catalytic activity">
    <reaction evidence="7 8">
        <text>CMP + ATP = CDP + ADP</text>
        <dbReference type="Rhea" id="RHEA:11600"/>
        <dbReference type="ChEBI" id="CHEBI:30616"/>
        <dbReference type="ChEBI" id="CHEBI:58069"/>
        <dbReference type="ChEBI" id="CHEBI:60377"/>
        <dbReference type="ChEBI" id="CHEBI:456216"/>
        <dbReference type="EC" id="2.7.4.25"/>
    </reaction>
</comment>
<dbReference type="EC" id="2.7.4.25" evidence="8"/>
<dbReference type="GO" id="GO:0006220">
    <property type="term" value="P:pyrimidine nucleotide metabolic process"/>
    <property type="evidence" value="ECO:0007669"/>
    <property type="project" value="UniProtKB-UniRule"/>
</dbReference>
<evidence type="ECO:0000256" key="2">
    <source>
        <dbReference type="ARBA" id="ARBA00022679"/>
    </source>
</evidence>
<dbReference type="EMBL" id="SOQX01000002">
    <property type="protein sequence ID" value="TDY02654.1"/>
    <property type="molecule type" value="Genomic_DNA"/>
</dbReference>
<comment type="subcellular location">
    <subcellularLocation>
        <location evidence="8">Cytoplasm</location>
    </subcellularLocation>
</comment>
<keyword evidence="2 8" id="KW-0808">Transferase</keyword>
<dbReference type="RefSeq" id="WP_134081805.1">
    <property type="nucleotide sequence ID" value="NZ_SOQX01000002.1"/>
</dbReference>
<dbReference type="GO" id="GO:0036431">
    <property type="term" value="F:dCMP kinase activity"/>
    <property type="evidence" value="ECO:0007669"/>
    <property type="project" value="InterPro"/>
</dbReference>
<dbReference type="SUPFAM" id="SSF52540">
    <property type="entry name" value="P-loop containing nucleoside triphosphate hydrolases"/>
    <property type="match status" value="1"/>
</dbReference>
<dbReference type="PANTHER" id="PTHR21299">
    <property type="entry name" value="CYTIDYLATE KINASE/PANTOATE-BETA-ALANINE LIGASE"/>
    <property type="match status" value="1"/>
</dbReference>
<dbReference type="InterPro" id="IPR011994">
    <property type="entry name" value="Cytidylate_kinase_dom"/>
</dbReference>
<dbReference type="GO" id="GO:0036430">
    <property type="term" value="F:CMP kinase activity"/>
    <property type="evidence" value="ECO:0007669"/>
    <property type="project" value="RHEA"/>
</dbReference>
<dbReference type="OrthoDB" id="9807434at2"/>
<evidence type="ECO:0000256" key="1">
    <source>
        <dbReference type="ARBA" id="ARBA00009427"/>
    </source>
</evidence>
<organism evidence="10 11">
    <name type="scientific">Thiohalophilus thiocyanatoxydans</name>
    <dbReference type="NCBI Taxonomy" id="381308"/>
    <lineage>
        <taxon>Bacteria</taxon>
        <taxon>Pseudomonadati</taxon>
        <taxon>Pseudomonadota</taxon>
        <taxon>Gammaproteobacteria</taxon>
        <taxon>Thiohalomonadales</taxon>
        <taxon>Thiohalophilaceae</taxon>
        <taxon>Thiohalophilus</taxon>
    </lineage>
</organism>
<evidence type="ECO:0000256" key="5">
    <source>
        <dbReference type="ARBA" id="ARBA00022840"/>
    </source>
</evidence>
<dbReference type="PANTHER" id="PTHR21299:SF2">
    <property type="entry name" value="CYTIDYLATE KINASE"/>
    <property type="match status" value="1"/>
</dbReference>
<feature type="domain" description="Cytidylate kinase" evidence="9">
    <location>
        <begin position="8"/>
        <end position="222"/>
    </location>
</feature>
<evidence type="ECO:0000256" key="7">
    <source>
        <dbReference type="ARBA" id="ARBA00048478"/>
    </source>
</evidence>
<name>A0A4R8IQR5_9GAMM</name>
<dbReference type="GO" id="GO:0015949">
    <property type="term" value="P:nucleobase-containing small molecule interconversion"/>
    <property type="evidence" value="ECO:0007669"/>
    <property type="project" value="TreeGrafter"/>
</dbReference>
<keyword evidence="8" id="KW-0963">Cytoplasm</keyword>
<accession>A0A4R8IQR5</accession>
<evidence type="ECO:0000256" key="4">
    <source>
        <dbReference type="ARBA" id="ARBA00022777"/>
    </source>
</evidence>
<evidence type="ECO:0000256" key="6">
    <source>
        <dbReference type="ARBA" id="ARBA00047615"/>
    </source>
</evidence>
<reference evidence="10 11" key="1">
    <citation type="submission" date="2019-03" db="EMBL/GenBank/DDBJ databases">
        <title>Genomic Encyclopedia of Type Strains, Phase IV (KMG-IV): sequencing the most valuable type-strain genomes for metagenomic binning, comparative biology and taxonomic classification.</title>
        <authorList>
            <person name="Goeker M."/>
        </authorList>
    </citation>
    <scope>NUCLEOTIDE SEQUENCE [LARGE SCALE GENOMIC DNA]</scope>
    <source>
        <strain evidence="10 11">DSM 16326</strain>
    </source>
</reference>
<keyword evidence="3 8" id="KW-0547">Nucleotide-binding</keyword>
<dbReference type="InterPro" id="IPR027417">
    <property type="entry name" value="P-loop_NTPase"/>
</dbReference>
<evidence type="ECO:0000313" key="10">
    <source>
        <dbReference type="EMBL" id="TDY02654.1"/>
    </source>
</evidence>
<dbReference type="Pfam" id="PF02224">
    <property type="entry name" value="Cytidylate_kin"/>
    <property type="match status" value="1"/>
</dbReference>
<evidence type="ECO:0000313" key="11">
    <source>
        <dbReference type="Proteomes" id="UP000294914"/>
    </source>
</evidence>
<dbReference type="Gene3D" id="3.40.50.300">
    <property type="entry name" value="P-loop containing nucleotide triphosphate hydrolases"/>
    <property type="match status" value="1"/>
</dbReference>
<comment type="similarity">
    <text evidence="1 8">Belongs to the cytidylate kinase family. Type 1 subfamily.</text>
</comment>
<evidence type="ECO:0000256" key="3">
    <source>
        <dbReference type="ARBA" id="ARBA00022741"/>
    </source>
</evidence>
<dbReference type="Proteomes" id="UP000294914">
    <property type="component" value="Unassembled WGS sequence"/>
</dbReference>
<dbReference type="CDD" id="cd02020">
    <property type="entry name" value="CMPK"/>
    <property type="match status" value="1"/>
</dbReference>
<protein>
    <recommendedName>
        <fullName evidence="8">Cytidylate kinase</fullName>
        <shortName evidence="8">CK</shortName>
        <ecNumber evidence="8">2.7.4.25</ecNumber>
    </recommendedName>
    <alternativeName>
        <fullName evidence="8">Cytidine monophosphate kinase</fullName>
        <shortName evidence="8">CMP kinase</shortName>
    </alternativeName>
</protein>
<dbReference type="AlphaFoldDB" id="A0A4R8IQR5"/>
<keyword evidence="11" id="KW-1185">Reference proteome</keyword>
<evidence type="ECO:0000259" key="9">
    <source>
        <dbReference type="Pfam" id="PF02224"/>
    </source>
</evidence>
<gene>
    <name evidence="8" type="primary">cmk</name>
    <name evidence="10" type="ORF">EDC23_1029</name>
</gene>
<proteinExistence type="inferred from homology"/>
<comment type="catalytic activity">
    <reaction evidence="6 8">
        <text>dCMP + ATP = dCDP + ADP</text>
        <dbReference type="Rhea" id="RHEA:25094"/>
        <dbReference type="ChEBI" id="CHEBI:30616"/>
        <dbReference type="ChEBI" id="CHEBI:57566"/>
        <dbReference type="ChEBI" id="CHEBI:58593"/>
        <dbReference type="ChEBI" id="CHEBI:456216"/>
        <dbReference type="EC" id="2.7.4.25"/>
    </reaction>
</comment>
<comment type="caution">
    <text evidence="10">The sequence shown here is derived from an EMBL/GenBank/DDBJ whole genome shotgun (WGS) entry which is preliminary data.</text>
</comment>
<dbReference type="GO" id="GO:0005829">
    <property type="term" value="C:cytosol"/>
    <property type="evidence" value="ECO:0007669"/>
    <property type="project" value="TreeGrafter"/>
</dbReference>
<evidence type="ECO:0000256" key="8">
    <source>
        <dbReference type="HAMAP-Rule" id="MF_00238"/>
    </source>
</evidence>
<feature type="binding site" evidence="8">
    <location>
        <begin position="11"/>
        <end position="19"/>
    </location>
    <ligand>
        <name>ATP</name>
        <dbReference type="ChEBI" id="CHEBI:30616"/>
    </ligand>
</feature>
<dbReference type="InterPro" id="IPR003136">
    <property type="entry name" value="Cytidylate_kin"/>
</dbReference>
<keyword evidence="5 8" id="KW-0067">ATP-binding</keyword>
<sequence>MSEVPVLTLDGPSGSGKGTIASRVARTLGWHLLDSGALYRLVALGAARRGIPMEDEAALADYALQMDVVFEVQPDSGEVLAKLDGEAVGDAIRTEQCGNDASKVAALGPVREALLQRQRDFRRPPGLVADGRDMGTTVFPDAGLKIYLTASAEVRAERRYKQLKEKGISASVADLFREIAERDARDTERRSSPLKPATDALVLDTSSLDINQVVDQVLEQCRERFDVNVR</sequence>